<keyword evidence="7" id="KW-1185">Reference proteome</keyword>
<evidence type="ECO:0000256" key="2">
    <source>
        <dbReference type="ARBA" id="ARBA00023034"/>
    </source>
</evidence>
<keyword evidence="3" id="KW-0446">Lipid-binding</keyword>
<protein>
    <submittedName>
        <fullName evidence="6">GPP34 family phosphoprotein</fullName>
    </submittedName>
</protein>
<evidence type="ECO:0000313" key="7">
    <source>
        <dbReference type="Proteomes" id="UP001430172"/>
    </source>
</evidence>
<evidence type="ECO:0000256" key="5">
    <source>
        <dbReference type="SAM" id="MobiDB-lite"/>
    </source>
</evidence>
<gene>
    <name evidence="6" type="ORF">JQN70_05005</name>
</gene>
<dbReference type="Gene3D" id="1.10.3630.10">
    <property type="entry name" value="yeast vps74-n-term truncation variant domain like"/>
    <property type="match status" value="1"/>
</dbReference>
<comment type="caution">
    <text evidence="6">The sequence shown here is derived from an EMBL/GenBank/DDBJ whole genome shotgun (WGS) entry which is preliminary data.</text>
</comment>
<dbReference type="EMBL" id="JAFDVD010000006">
    <property type="protein sequence ID" value="MBM6399739.1"/>
    <property type="molecule type" value="Genomic_DNA"/>
</dbReference>
<sequence>MVGTDTATEEATMTLSLTEELVLLTLDPHSGRPALDSVRMKAAVAGAAVAQLTLDGALALDGPDPKRARLRRTGTAAPTDPLLSDALEQADGRRPKDAVSRLGGAGAWRDRAGALRTHLLDAMAAAGVVRREDDRVLGLFPRTRWSVADPTVLDALRARVTGALDARGGPPDPPTAALVALLSATDRLAAVTGLPKAEARRRAEAATAGDWAAPAVRAAVQEVHAVLVASMVATTAATTAATS</sequence>
<name>A0ABS2CIN8_9MICO</name>
<evidence type="ECO:0000256" key="1">
    <source>
        <dbReference type="ARBA" id="ARBA00004255"/>
    </source>
</evidence>
<evidence type="ECO:0000256" key="4">
    <source>
        <dbReference type="ARBA" id="ARBA00023136"/>
    </source>
</evidence>
<organism evidence="6 7">
    <name type="scientific">Phycicoccus sonneratiae</name>
    <dbReference type="NCBI Taxonomy" id="2807628"/>
    <lineage>
        <taxon>Bacteria</taxon>
        <taxon>Bacillati</taxon>
        <taxon>Actinomycetota</taxon>
        <taxon>Actinomycetes</taxon>
        <taxon>Micrococcales</taxon>
        <taxon>Intrasporangiaceae</taxon>
        <taxon>Phycicoccus</taxon>
    </lineage>
</organism>
<accession>A0ABS2CIN8</accession>
<dbReference type="Proteomes" id="UP001430172">
    <property type="component" value="Unassembled WGS sequence"/>
</dbReference>
<proteinExistence type="predicted"/>
<dbReference type="InterPro" id="IPR008628">
    <property type="entry name" value="GPP34-like"/>
</dbReference>
<dbReference type="Pfam" id="PF05719">
    <property type="entry name" value="GPP34"/>
    <property type="match status" value="1"/>
</dbReference>
<dbReference type="RefSeq" id="WP_204130229.1">
    <property type="nucleotide sequence ID" value="NZ_JAFDVD010000006.1"/>
</dbReference>
<feature type="region of interest" description="Disordered" evidence="5">
    <location>
        <begin position="63"/>
        <end position="100"/>
    </location>
</feature>
<dbReference type="InterPro" id="IPR038261">
    <property type="entry name" value="GPP34-like_sf"/>
</dbReference>
<keyword evidence="2" id="KW-0333">Golgi apparatus</keyword>
<feature type="compositionally biased region" description="Basic and acidic residues" evidence="5">
    <location>
        <begin position="90"/>
        <end position="99"/>
    </location>
</feature>
<comment type="subcellular location">
    <subcellularLocation>
        <location evidence="1">Golgi apparatus membrane</location>
        <topology evidence="1">Peripheral membrane protein</topology>
        <orientation evidence="1">Cytoplasmic side</orientation>
    </subcellularLocation>
</comment>
<evidence type="ECO:0000256" key="3">
    <source>
        <dbReference type="ARBA" id="ARBA00023121"/>
    </source>
</evidence>
<evidence type="ECO:0000313" key="6">
    <source>
        <dbReference type="EMBL" id="MBM6399739.1"/>
    </source>
</evidence>
<keyword evidence="4" id="KW-0472">Membrane</keyword>
<reference evidence="6" key="1">
    <citation type="submission" date="2021-02" db="EMBL/GenBank/DDBJ databases">
        <title>Phycicoccus sp. MQZ13P-5T, whole genome shotgun sequence.</title>
        <authorList>
            <person name="Tuo L."/>
        </authorList>
    </citation>
    <scope>NUCLEOTIDE SEQUENCE</scope>
    <source>
        <strain evidence="6">MQZ13P-5</strain>
    </source>
</reference>